<comment type="caution">
    <text evidence="8">The sequence shown here is derived from an EMBL/GenBank/DDBJ whole genome shotgun (WGS) entry which is preliminary data.</text>
</comment>
<keyword evidence="3" id="KW-0210">Decarboxylase</keyword>
<accession>D4S2Y4</accession>
<name>D4S2Y4_9FIRM</name>
<evidence type="ECO:0000256" key="4">
    <source>
        <dbReference type="ARBA" id="ARBA00022898"/>
    </source>
</evidence>
<dbReference type="InterPro" id="IPR036633">
    <property type="entry name" value="Prn/Lys/Arg_de-COase_C_sf"/>
</dbReference>
<evidence type="ECO:0000256" key="2">
    <source>
        <dbReference type="ARBA" id="ARBA00010671"/>
    </source>
</evidence>
<dbReference type="Pfam" id="PF03711">
    <property type="entry name" value="OKR_DC_1_C"/>
    <property type="match status" value="1"/>
</dbReference>
<dbReference type="Gene3D" id="3.90.105.10">
    <property type="entry name" value="Molybdopterin biosynthesis moea protein, domain 2"/>
    <property type="match status" value="1"/>
</dbReference>
<evidence type="ECO:0000259" key="6">
    <source>
        <dbReference type="Pfam" id="PF01276"/>
    </source>
</evidence>
<dbReference type="InterPro" id="IPR000310">
    <property type="entry name" value="Orn/Lys/Arg_deCO2ase_major_dom"/>
</dbReference>
<reference evidence="8 9" key="1">
    <citation type="submission" date="2010-02" db="EMBL/GenBank/DDBJ databases">
        <authorList>
            <person name="Weinstock G."/>
            <person name="Sodergren E."/>
            <person name="Clifton S."/>
            <person name="Fulton L."/>
            <person name="Fulton B."/>
            <person name="Courtney L."/>
            <person name="Fronick C."/>
            <person name="Harrison M."/>
            <person name="Strong C."/>
            <person name="Farmer C."/>
            <person name="Delahaunty K."/>
            <person name="Markovic C."/>
            <person name="Hall O."/>
            <person name="Minx P."/>
            <person name="Tomlinson C."/>
            <person name="Mitreva M."/>
            <person name="Nelson J."/>
            <person name="Hou S."/>
            <person name="Wollam A."/>
            <person name="Pepin K.H."/>
            <person name="Johnson M."/>
            <person name="Bhonagiri V."/>
            <person name="Zhang X."/>
            <person name="Suruliraj S."/>
            <person name="Warren W."/>
            <person name="Chinwalla A."/>
            <person name="Mardis E.R."/>
            <person name="Wilson R.K."/>
        </authorList>
    </citation>
    <scope>NUCLEOTIDE SEQUENCE [LARGE SCALE GENOMIC DNA]</scope>
    <source>
        <strain evidence="8 9">DSM 2876</strain>
    </source>
</reference>
<dbReference type="eggNOG" id="COG1982">
    <property type="taxonomic scope" value="Bacteria"/>
</dbReference>
<proteinExistence type="inferred from homology"/>
<sequence>MGELIDKLMNYEKEGIYPFHMPGHKRNIDVCFNPYKYDITEITGFDDLHKAEDVLLRLTERISKIYSADKSYILNNGSTSGIMTAISAIAGYNDTVLVARNCHKSVYNTLILRGINPEYIYPQVDKNTGINLAINASDVEKALELNNKIKAVIITSPTYEGIVSDIEEISKVVHKRNIPLIVDCAHGAHFGFSDFFPENPVRLGADMVIMSLHKTLPAFTQTAVMCVKSGFVDIDEIDRYYHIYLSSSPSYILMASVEYCMDYLNDNIFLKYKDKLISFYEKCKLEKLHFYPTEDMGKIVISTWDCDINGIQLKEILRDKYRLEMEMASLEYVIAMTSVCDTVDGFNRLADALMEIDSLCNKKQKQEFTVPERAGTGITLYEAVSSVKRKIKYNDAEGKISGDFIFAYPPGIPVITPGEIFNKKIIECIDRYVESGANMYGIDLHKMVSICTEEG</sequence>
<dbReference type="Proteomes" id="UP000006238">
    <property type="component" value="Unassembled WGS sequence"/>
</dbReference>
<dbReference type="AlphaFoldDB" id="D4S2Y4"/>
<dbReference type="PANTHER" id="PTHR43277:SF4">
    <property type="entry name" value="ARGININE DECARBOXYLASE"/>
    <property type="match status" value="1"/>
</dbReference>
<evidence type="ECO:0000313" key="8">
    <source>
        <dbReference type="EMBL" id="EFF67413.1"/>
    </source>
</evidence>
<protein>
    <submittedName>
        <fullName evidence="8">Orn/Lys/Arg decarboxylase, major domain protein</fullName>
    </submittedName>
</protein>
<evidence type="ECO:0000256" key="1">
    <source>
        <dbReference type="ARBA" id="ARBA00001933"/>
    </source>
</evidence>
<dbReference type="HOGENOM" id="CLU_025925_1_1_9"/>
<dbReference type="STRING" id="45851.BHV86_01340"/>
<evidence type="ECO:0000256" key="3">
    <source>
        <dbReference type="ARBA" id="ARBA00022793"/>
    </source>
</evidence>
<dbReference type="GO" id="GO:0016831">
    <property type="term" value="F:carboxy-lyase activity"/>
    <property type="evidence" value="ECO:0007669"/>
    <property type="project" value="UniProtKB-KW"/>
</dbReference>
<dbReference type="SUPFAM" id="SSF55904">
    <property type="entry name" value="Ornithine decarboxylase C-terminal domain"/>
    <property type="match status" value="1"/>
</dbReference>
<dbReference type="EMBL" id="ABWN01000042">
    <property type="protein sequence ID" value="EFF67413.1"/>
    <property type="molecule type" value="Genomic_DNA"/>
</dbReference>
<dbReference type="SUPFAM" id="SSF53383">
    <property type="entry name" value="PLP-dependent transferases"/>
    <property type="match status" value="1"/>
</dbReference>
<evidence type="ECO:0000259" key="7">
    <source>
        <dbReference type="Pfam" id="PF03711"/>
    </source>
</evidence>
<dbReference type="Pfam" id="PF01276">
    <property type="entry name" value="OKR_DC_1"/>
    <property type="match status" value="1"/>
</dbReference>
<comment type="cofactor">
    <cofactor evidence="1">
        <name>pyridoxal 5'-phosphate</name>
        <dbReference type="ChEBI" id="CHEBI:597326"/>
    </cofactor>
</comment>
<evidence type="ECO:0000256" key="5">
    <source>
        <dbReference type="ARBA" id="ARBA00023239"/>
    </source>
</evidence>
<keyword evidence="5" id="KW-0456">Lyase</keyword>
<keyword evidence="9" id="KW-1185">Reference proteome</keyword>
<dbReference type="InterPro" id="IPR008286">
    <property type="entry name" value="Prn/Lys/Arg_de-COase_C"/>
</dbReference>
<dbReference type="RefSeq" id="WP_005604710.1">
    <property type="nucleotide sequence ID" value="NZ_GG663525.1"/>
</dbReference>
<keyword evidence="4" id="KW-0663">Pyridoxal phosphate</keyword>
<dbReference type="Gene3D" id="3.40.640.10">
    <property type="entry name" value="Type I PLP-dependent aspartate aminotransferase-like (Major domain)"/>
    <property type="match status" value="1"/>
</dbReference>
<feature type="domain" description="Orn/Lys/Arg decarboxylases family 1 pyridoxal-P attachment site" evidence="6">
    <location>
        <begin position="4"/>
        <end position="269"/>
    </location>
</feature>
<gene>
    <name evidence="8" type="ORF">BUTYVIB_02496</name>
</gene>
<dbReference type="GeneID" id="98917086"/>
<dbReference type="InterPro" id="IPR015421">
    <property type="entry name" value="PyrdxlP-dep_Trfase_major"/>
</dbReference>
<dbReference type="PANTHER" id="PTHR43277">
    <property type="entry name" value="ARGININE DECARBOXYLASE"/>
    <property type="match status" value="1"/>
</dbReference>
<comment type="similarity">
    <text evidence="2">Belongs to the Orn/Lys/Arg decarboxylase class-I family.</text>
</comment>
<organism evidence="8 9">
    <name type="scientific">Eshraghiella crossota DSM 2876</name>
    <dbReference type="NCBI Taxonomy" id="511680"/>
    <lineage>
        <taxon>Bacteria</taxon>
        <taxon>Bacillati</taxon>
        <taxon>Bacillota</taxon>
        <taxon>Clostridia</taxon>
        <taxon>Lachnospirales</taxon>
        <taxon>Lachnospiraceae</taxon>
        <taxon>Eshraghiella</taxon>
    </lineage>
</organism>
<feature type="domain" description="Orn/Lys/Arg decarboxylase C-terminal" evidence="7">
    <location>
        <begin position="381"/>
        <end position="430"/>
    </location>
</feature>
<evidence type="ECO:0000313" key="9">
    <source>
        <dbReference type="Proteomes" id="UP000006238"/>
    </source>
</evidence>
<dbReference type="InterPro" id="IPR052357">
    <property type="entry name" value="Orn_Lys_Arg_decarboxylase-I"/>
</dbReference>
<dbReference type="InterPro" id="IPR015424">
    <property type="entry name" value="PyrdxlP-dep_Trfase"/>
</dbReference>